<dbReference type="AlphaFoldDB" id="A0AAP0N2V3"/>
<organism evidence="1 2">
    <name type="scientific">Citrus x changshan-huyou</name>
    <dbReference type="NCBI Taxonomy" id="2935761"/>
    <lineage>
        <taxon>Eukaryota</taxon>
        <taxon>Viridiplantae</taxon>
        <taxon>Streptophyta</taxon>
        <taxon>Embryophyta</taxon>
        <taxon>Tracheophyta</taxon>
        <taxon>Spermatophyta</taxon>
        <taxon>Magnoliopsida</taxon>
        <taxon>eudicotyledons</taxon>
        <taxon>Gunneridae</taxon>
        <taxon>Pentapetalae</taxon>
        <taxon>rosids</taxon>
        <taxon>malvids</taxon>
        <taxon>Sapindales</taxon>
        <taxon>Rutaceae</taxon>
        <taxon>Aurantioideae</taxon>
        <taxon>Citrus</taxon>
    </lineage>
</organism>
<comment type="caution">
    <text evidence="1">The sequence shown here is derived from an EMBL/GenBank/DDBJ whole genome shotgun (WGS) entry which is preliminary data.</text>
</comment>
<sequence length="103" mass="11713">MSNYNLPNTKCNTKASALYSSSTNFVRILFSFALCLQGHANMHFISIYVSLICFPIVLSSPELQVAAHNFFSNFQGLLTKSYLSFHCFKFTNSFHIFFSDKFG</sequence>
<evidence type="ECO:0000313" key="2">
    <source>
        <dbReference type="Proteomes" id="UP001428341"/>
    </source>
</evidence>
<dbReference type="EMBL" id="JBCGBO010000001">
    <property type="protein sequence ID" value="KAK9228349.1"/>
    <property type="molecule type" value="Genomic_DNA"/>
</dbReference>
<accession>A0AAP0N2V3</accession>
<gene>
    <name evidence="1" type="ORF">WN944_021299</name>
</gene>
<evidence type="ECO:0000313" key="1">
    <source>
        <dbReference type="EMBL" id="KAK9228349.1"/>
    </source>
</evidence>
<name>A0AAP0N2V3_9ROSI</name>
<keyword evidence="2" id="KW-1185">Reference proteome</keyword>
<dbReference type="Proteomes" id="UP001428341">
    <property type="component" value="Unassembled WGS sequence"/>
</dbReference>
<proteinExistence type="predicted"/>
<reference evidence="1 2" key="1">
    <citation type="submission" date="2024-05" db="EMBL/GenBank/DDBJ databases">
        <title>Haplotype-resolved chromosome-level genome assembly of Huyou (Citrus changshanensis).</title>
        <authorList>
            <person name="Miao C."/>
            <person name="Chen W."/>
            <person name="Wu Y."/>
            <person name="Wang L."/>
            <person name="Zhao S."/>
            <person name="Grierson D."/>
            <person name="Xu C."/>
            <person name="Chen K."/>
        </authorList>
    </citation>
    <scope>NUCLEOTIDE SEQUENCE [LARGE SCALE GENOMIC DNA]</scope>
    <source>
        <strain evidence="1">01-14</strain>
        <tissue evidence="1">Leaf</tissue>
    </source>
</reference>
<protein>
    <submittedName>
        <fullName evidence="1">Uncharacterized protein</fullName>
    </submittedName>
</protein>